<keyword evidence="2" id="KW-0223">Dioxygenase</keyword>
<proteinExistence type="predicted"/>
<gene>
    <name evidence="2" type="ORF">GLP40_26480</name>
</gene>
<reference evidence="2 3" key="1">
    <citation type="submission" date="2019-11" db="EMBL/GenBank/DDBJ databases">
        <title>Nocardia sp. nov. CT2-14 isolated from soil.</title>
        <authorList>
            <person name="Kanchanasin P."/>
            <person name="Tanasupawat S."/>
            <person name="Yuki M."/>
            <person name="Kudo T."/>
        </authorList>
    </citation>
    <scope>NUCLEOTIDE SEQUENCE [LARGE SCALE GENOMIC DNA]</scope>
    <source>
        <strain evidence="2 3">CT2-14</strain>
    </source>
</reference>
<dbReference type="RefSeq" id="WP_154790744.1">
    <property type="nucleotide sequence ID" value="NZ_WMBB01000014.1"/>
</dbReference>
<protein>
    <submittedName>
        <fullName evidence="2">Extradiol dioxygenase</fullName>
    </submittedName>
</protein>
<dbReference type="Proteomes" id="UP000432464">
    <property type="component" value="Unassembled WGS sequence"/>
</dbReference>
<name>A0A6I3L5T8_9NOCA</name>
<evidence type="ECO:0000313" key="3">
    <source>
        <dbReference type="Proteomes" id="UP000432464"/>
    </source>
</evidence>
<evidence type="ECO:0000259" key="1">
    <source>
        <dbReference type="PROSITE" id="PS51819"/>
    </source>
</evidence>
<dbReference type="Pfam" id="PF00903">
    <property type="entry name" value="Glyoxalase"/>
    <property type="match status" value="1"/>
</dbReference>
<comment type="caution">
    <text evidence="2">The sequence shown here is derived from an EMBL/GenBank/DDBJ whole genome shotgun (WGS) entry which is preliminary data.</text>
</comment>
<dbReference type="InterPro" id="IPR037523">
    <property type="entry name" value="VOC_core"/>
</dbReference>
<organism evidence="2 3">
    <name type="scientific">Nocardia aurantiaca</name>
    <dbReference type="NCBI Taxonomy" id="2675850"/>
    <lineage>
        <taxon>Bacteria</taxon>
        <taxon>Bacillati</taxon>
        <taxon>Actinomycetota</taxon>
        <taxon>Actinomycetes</taxon>
        <taxon>Mycobacteriales</taxon>
        <taxon>Nocardiaceae</taxon>
        <taxon>Nocardia</taxon>
    </lineage>
</organism>
<dbReference type="SUPFAM" id="SSF54593">
    <property type="entry name" value="Glyoxalase/Bleomycin resistance protein/Dihydroxybiphenyl dioxygenase"/>
    <property type="match status" value="1"/>
</dbReference>
<accession>A0A6I3L5T8</accession>
<evidence type="ECO:0000313" key="2">
    <source>
        <dbReference type="EMBL" id="MTE16300.1"/>
    </source>
</evidence>
<feature type="domain" description="VOC" evidence="1">
    <location>
        <begin position="3"/>
        <end position="110"/>
    </location>
</feature>
<keyword evidence="3" id="KW-1185">Reference proteome</keyword>
<keyword evidence="2" id="KW-0560">Oxidoreductase</keyword>
<dbReference type="PROSITE" id="PS51819">
    <property type="entry name" value="VOC"/>
    <property type="match status" value="1"/>
</dbReference>
<dbReference type="InterPro" id="IPR004360">
    <property type="entry name" value="Glyas_Fos-R_dOase_dom"/>
</dbReference>
<dbReference type="GO" id="GO:0051213">
    <property type="term" value="F:dioxygenase activity"/>
    <property type="evidence" value="ECO:0007669"/>
    <property type="project" value="UniProtKB-KW"/>
</dbReference>
<dbReference type="AlphaFoldDB" id="A0A6I3L5T8"/>
<dbReference type="InterPro" id="IPR029068">
    <property type="entry name" value="Glyas_Bleomycin-R_OHBP_Dase"/>
</dbReference>
<sequence>MIAGAHTILYAEDAEAARAFFRDTLGLAYVDANDGWLIFKSPPAELAVHPAAVPDSGRTELYLMCDDLAATMDDLHSQGIEFTSEVITAGWGLLTMLKVPGAGEIGLYQPRHATACDLA</sequence>
<dbReference type="Gene3D" id="3.10.180.10">
    <property type="entry name" value="2,3-Dihydroxybiphenyl 1,2-Dioxygenase, domain 1"/>
    <property type="match status" value="1"/>
</dbReference>
<dbReference type="EMBL" id="WMBB01000014">
    <property type="protein sequence ID" value="MTE16300.1"/>
    <property type="molecule type" value="Genomic_DNA"/>
</dbReference>